<evidence type="ECO:0000313" key="1">
    <source>
        <dbReference type="EMBL" id="WEK56037.1"/>
    </source>
</evidence>
<dbReference type="EMBL" id="CP119317">
    <property type="protein sequence ID" value="WEK56037.1"/>
    <property type="molecule type" value="Genomic_DNA"/>
</dbReference>
<gene>
    <name evidence="1" type="ORF">P0Y55_08305</name>
</gene>
<accession>A0AA95F1N5</accession>
<name>A0AA95F1N5_9BACL</name>
<evidence type="ECO:0000313" key="2">
    <source>
        <dbReference type="Proteomes" id="UP001178662"/>
    </source>
</evidence>
<dbReference type="AlphaFoldDB" id="A0AA95F1N5"/>
<proteinExistence type="predicted"/>
<dbReference type="Proteomes" id="UP001178662">
    <property type="component" value="Chromosome"/>
</dbReference>
<reference evidence="1" key="1">
    <citation type="submission" date="2023-03" db="EMBL/GenBank/DDBJ databases">
        <title>Andean soil-derived lignocellulolytic bacterial consortium as a source of novel taxa and putative plastic-active enzymes.</title>
        <authorList>
            <person name="Diaz-Garcia L."/>
            <person name="Chuvochina M."/>
            <person name="Feuerriegel G."/>
            <person name="Bunk B."/>
            <person name="Sproer C."/>
            <person name="Streit W.R."/>
            <person name="Rodriguez L.M."/>
            <person name="Overmann J."/>
            <person name="Jimenez D.J."/>
        </authorList>
    </citation>
    <scope>NUCLEOTIDE SEQUENCE</scope>
    <source>
        <strain evidence="1">MAG 2441</strain>
    </source>
</reference>
<keyword evidence="2" id="KW-1185">Reference proteome</keyword>
<sequence length="601" mass="69920">MKYLLVVLLILIILIPSSYSDRKTPNAKPSPENEVVNLFTNEPTITNKQSEVVVEDKEARISILELYEDWNGILVCDHREYSPSSTIYFSGDFVDCEIQLNYADNLSTTSDDLKIIQEKYIESLDEWRGVQFVQLFTYAQQPSVLFFKIEPSKELPLTISFSKKYGQEPMLFQFEYVEPLTCTISRPFEADNQISATGVRQYLLTGESHTYNISFSEPVHKDIVESELDRMLKKLNKEIKWLSDRSLALTLHLKTEDALEVYEEYVLHFKGDITLRGQSDYYWWDTQYTRFQPTNRKQYYSLNLLNQSEEHLFNSLISYSSLDLSPNGQWILAEELSSDGSLLFPSYTLLDRKGNRLKELKMASPVWLADGKSLLCSYGESVIRYDILSGEEEVIWTVSKGFLASFKYYPDSGKVLIASLHHDENGDNWVDLYVFKSVNDVNPRTIENVYIDHSDSEEWDGLHHSLPVEIIGDGLLYYENVNTLDYQWEYYIMDWNSGKTHMLETREGESFFYLSKGKLIRTSYDKWSVYDVISNKDTDINLTISYPRRFIVNPVRDKALLSISDDRNYVLNLNSLSWQQIKGNFRVISIRDWNSEVVGVK</sequence>
<protein>
    <submittedName>
        <fullName evidence="1">Uncharacterized protein</fullName>
    </submittedName>
</protein>
<dbReference type="SUPFAM" id="SSF82171">
    <property type="entry name" value="DPP6 N-terminal domain-like"/>
    <property type="match status" value="1"/>
</dbReference>
<organism evidence="1 2">
    <name type="scientific">Candidatus Cohnella colombiensis</name>
    <dbReference type="NCBI Taxonomy" id="3121368"/>
    <lineage>
        <taxon>Bacteria</taxon>
        <taxon>Bacillati</taxon>
        <taxon>Bacillota</taxon>
        <taxon>Bacilli</taxon>
        <taxon>Bacillales</taxon>
        <taxon>Paenibacillaceae</taxon>
        <taxon>Cohnella</taxon>
    </lineage>
</organism>